<gene>
    <name evidence="7" type="primary">TUS1</name>
    <name evidence="7" type="ORF">LTR05_001049</name>
</gene>
<feature type="domain" description="PH" evidence="4">
    <location>
        <begin position="1082"/>
        <end position="1254"/>
    </location>
</feature>
<reference evidence="7 8" key="1">
    <citation type="submission" date="2023-08" db="EMBL/GenBank/DDBJ databases">
        <title>Black Yeasts Isolated from many extreme environments.</title>
        <authorList>
            <person name="Coleine C."/>
            <person name="Stajich J.E."/>
            <person name="Selbmann L."/>
        </authorList>
    </citation>
    <scope>NUCLEOTIDE SEQUENCE [LARGE SCALE GENOMIC DNA]</scope>
    <source>
        <strain evidence="7 8">CCFEE 5910</strain>
    </source>
</reference>
<dbReference type="InterPro" id="IPR041675">
    <property type="entry name" value="PH_5"/>
</dbReference>
<dbReference type="PROSITE" id="PS50219">
    <property type="entry name" value="CNH"/>
    <property type="match status" value="1"/>
</dbReference>
<feature type="compositionally biased region" description="Low complexity" evidence="3">
    <location>
        <begin position="90"/>
        <end position="100"/>
    </location>
</feature>
<feature type="compositionally biased region" description="Polar residues" evidence="3">
    <location>
        <begin position="192"/>
        <end position="205"/>
    </location>
</feature>
<protein>
    <submittedName>
        <fullName evidence="7">Rho guanine nucleotide exchange factor</fullName>
    </submittedName>
</protein>
<dbReference type="EMBL" id="JAVRRJ010000001">
    <property type="protein sequence ID" value="KAK5090872.1"/>
    <property type="molecule type" value="Genomic_DNA"/>
</dbReference>
<feature type="compositionally biased region" description="Low complexity" evidence="3">
    <location>
        <begin position="55"/>
        <end position="75"/>
    </location>
</feature>
<feature type="region of interest" description="Disordered" evidence="3">
    <location>
        <begin position="495"/>
        <end position="580"/>
    </location>
</feature>
<evidence type="ECO:0000256" key="3">
    <source>
        <dbReference type="SAM" id="MobiDB-lite"/>
    </source>
</evidence>
<dbReference type="SUPFAM" id="SSF50729">
    <property type="entry name" value="PH domain-like"/>
    <property type="match status" value="1"/>
</dbReference>
<feature type="compositionally biased region" description="Polar residues" evidence="3">
    <location>
        <begin position="622"/>
        <end position="635"/>
    </location>
</feature>
<dbReference type="Pfam" id="PF15405">
    <property type="entry name" value="PH_5"/>
    <property type="match status" value="1"/>
</dbReference>
<feature type="compositionally biased region" description="Low complexity" evidence="3">
    <location>
        <begin position="1188"/>
        <end position="1200"/>
    </location>
</feature>
<dbReference type="InterPro" id="IPR001849">
    <property type="entry name" value="PH_domain"/>
</dbReference>
<dbReference type="Proteomes" id="UP001309876">
    <property type="component" value="Unassembled WGS sequence"/>
</dbReference>
<sequence length="1688" mass="185195">MSNYPNGQQYYQAGGQHHSNSYTISNSGYQGLNHRSSFNAGEDDNTFASGQTQNQSQYYGHGQSPQGQSQPYGTPAALPYRTQSHLGGYQHQSHSASSAHPSYNPAQYQPQSAYNPQTYTSQASNSYGSAGYQSGFQPYVPAAYGDPALNQNASTYANSYRMSSQLNYNSVPPVPPRMNNSQSPGQMYPADMSNTLPYQSNQHLQMPSPPAPPPHQDSTRPYFHSTNSYDQFADPFIPSSQVARNHSSASRTSDLSHPYSHSPQLSADPPSRNPSQTGNSYGGRHPQGSTLPGLPSESESDQERYGVSSGTVTEYDDLMNTLDAAIGTSSQHHTGYSITAHDPLFSPASPQLALSPDERPTHNGIITTGEHNINYGAFANDSDAEAAAGLAAMQAADEQEAAEEARRYSSGFQVIGAADYSDKERSDDSDYATGYGDLSLAGGGYAGTMHYGSNLPAVTASSHGYEHQLNPRMGSMRSSGVSSTQSSGYEHLDTAPLFPTLQPGTVRVDTEGTGGLTEPSPHPRRLSYEDGDEGGLSDYAEREDGIPDLFFHPGMSPNRPLPPPPARSTSDAGSRSSQHLSVNLSVGTDNRSSYHGADASLRLYPTAPDAYNNDALSPSVVPRSTSLASNRSQPRYEQPMRSKTDADRARILKQQAVARGYHDSYSSTTPKSDAGVGALDLPAIPRKKFDPSKISTATYDRCTEPWAMSSVFAWIKSLADEENDLKEGTLVEAISALYCHKVPTISSIDAEDLAQQFVQDMYSSAVLHKDEEWVKFSPGSMSGVMYQLTGLGCYSSLLHISDGIKGRCYSHHCMRTVKKADFSIPDSVKEIDWKTYWKTTTAQEESRDKKEIARQYNMREIVYSEDGFLYGLNVLRTLYRDRLARADVTVIPPKRLPSFIHDVFGLADNVRKVNEEYLAPQLKYRENEQGPFVVGHSDILREWIRRARPIYVDFASRYPKADAMVRDELQRNPAFATFLDNARKEPISNRLGWDNYLKSPIQRLQRLILQLETLSKNSTEASDEKTNLAYAIDEVKACAHEMDVRVAEVNKTLDLVVLSKKLRFTKHPGDQVDLALDHLGRTIVLRGDMMRQGGKGVFWVPCQAILFDHFLVLSKPSKDVHGNEVYDVSKPPIPMGLISLESTSEPAVMRSSVRGVTTVPGQGSSSKGVDPRLARTTSSQSGSVVQHTNTGLTTGSGASGSIAAATNNDADSKDDKIYYPFKVKHLGRTEVYTLYVTTAEKRSEWCEAIMSAKTQHAQALHAQNAEPFDLRVLADTAFGAEPFNYGPKRLVVRGTPLDRAIADVEKKYHGSGRPAPICRTAVNCSTVFQQPPGRLMCAIGTDSGVYISEYQNPRGWIRAIQMTKVTQIAVLEEFNLLILLSDKVLIAYHLDVVCPPSGPPLPQTDASVRKAPQKLSGSKDVGFFLAGKMKDRVLVFYQKRDGINSIFKILEPVLQRAATSRSRWLGNSSRRGSTEFFREYDEFYIPAETYGLNMFQSSLAVATKRGMEVLTLDKKITWGVPNLESLSKETKPHLDLIGARLKDLRPLGMFRLSEAEFIVAFSECAVYVNKLGDVSRSVTMEFVGRANTACLFYPYLILFNDEFVEIRDAQSGRLKQVVTGQNIKMLDDGGNATPGVAGGPASLGGGINGLGVQGLGAAARTVKMSMLHPGYERSYVVVELLLKTDQQH</sequence>
<feature type="compositionally biased region" description="Polar residues" evidence="3">
    <location>
        <begin position="567"/>
        <end position="580"/>
    </location>
</feature>
<feature type="compositionally biased region" description="Polar residues" evidence="3">
    <location>
        <begin position="104"/>
        <end position="122"/>
    </location>
</feature>
<dbReference type="InterPro" id="IPR000219">
    <property type="entry name" value="DH_dom"/>
</dbReference>
<dbReference type="Gene3D" id="2.30.29.30">
    <property type="entry name" value="Pleckstrin-homology domain (PH domain)/Phosphotyrosine-binding domain (PTB)"/>
    <property type="match status" value="1"/>
</dbReference>
<feature type="region of interest" description="Disordered" evidence="3">
    <location>
        <begin position="1"/>
        <end position="122"/>
    </location>
</feature>
<feature type="domain" description="DH" evidence="5">
    <location>
        <begin position="853"/>
        <end position="1045"/>
    </location>
</feature>
<evidence type="ECO:0000256" key="1">
    <source>
        <dbReference type="ARBA" id="ARBA00022553"/>
    </source>
</evidence>
<dbReference type="PANTHER" id="PTHR46572">
    <property type="entry name" value="RHO1 GDP-GTP EXCHANGE PROTEIN 1-RELATED"/>
    <property type="match status" value="1"/>
</dbReference>
<organism evidence="7 8">
    <name type="scientific">Lithohypha guttulata</name>
    <dbReference type="NCBI Taxonomy" id="1690604"/>
    <lineage>
        <taxon>Eukaryota</taxon>
        <taxon>Fungi</taxon>
        <taxon>Dikarya</taxon>
        <taxon>Ascomycota</taxon>
        <taxon>Pezizomycotina</taxon>
        <taxon>Eurotiomycetes</taxon>
        <taxon>Chaetothyriomycetidae</taxon>
        <taxon>Chaetothyriales</taxon>
        <taxon>Trichomeriaceae</taxon>
        <taxon>Lithohypha</taxon>
    </lineage>
</organism>
<feature type="region of interest" description="Disordered" evidence="3">
    <location>
        <begin position="167"/>
        <end position="308"/>
    </location>
</feature>
<dbReference type="SUPFAM" id="SSF48065">
    <property type="entry name" value="DBL homology domain (DH-domain)"/>
    <property type="match status" value="1"/>
</dbReference>
<dbReference type="InterPro" id="IPR001180">
    <property type="entry name" value="CNH_dom"/>
</dbReference>
<evidence type="ECO:0000259" key="4">
    <source>
        <dbReference type="PROSITE" id="PS50003"/>
    </source>
</evidence>
<evidence type="ECO:0000313" key="8">
    <source>
        <dbReference type="Proteomes" id="UP001309876"/>
    </source>
</evidence>
<dbReference type="SMART" id="SM00036">
    <property type="entry name" value="CNH"/>
    <property type="match status" value="1"/>
</dbReference>
<accession>A0AAN7YEL9</accession>
<dbReference type="PROSITE" id="PS50003">
    <property type="entry name" value="PH_DOMAIN"/>
    <property type="match status" value="1"/>
</dbReference>
<name>A0AAN7YEL9_9EURO</name>
<feature type="domain" description="CNH" evidence="6">
    <location>
        <begin position="1319"/>
        <end position="1633"/>
    </location>
</feature>
<evidence type="ECO:0000256" key="2">
    <source>
        <dbReference type="ARBA" id="ARBA00022658"/>
    </source>
</evidence>
<dbReference type="InterPro" id="IPR052233">
    <property type="entry name" value="Rho-type_GEFs"/>
</dbReference>
<dbReference type="InterPro" id="IPR035899">
    <property type="entry name" value="DBL_dom_sf"/>
</dbReference>
<dbReference type="InterPro" id="IPR011993">
    <property type="entry name" value="PH-like_dom_sf"/>
</dbReference>
<dbReference type="Pfam" id="PF00621">
    <property type="entry name" value="RhoGEF"/>
    <property type="match status" value="1"/>
</dbReference>
<evidence type="ECO:0000259" key="6">
    <source>
        <dbReference type="PROSITE" id="PS50219"/>
    </source>
</evidence>
<comment type="caution">
    <text evidence="7">The sequence shown here is derived from an EMBL/GenBank/DDBJ whole genome shotgun (WGS) entry which is preliminary data.</text>
</comment>
<keyword evidence="2" id="KW-0344">Guanine-nucleotide releasing factor</keyword>
<feature type="region of interest" description="Disordered" evidence="3">
    <location>
        <begin position="1155"/>
        <end position="1200"/>
    </location>
</feature>
<dbReference type="Pfam" id="PF23582">
    <property type="entry name" value="WHD_RGF3"/>
    <property type="match status" value="1"/>
</dbReference>
<dbReference type="InterPro" id="IPR057283">
    <property type="entry name" value="RGF3_WH"/>
</dbReference>
<dbReference type="Gene3D" id="1.20.900.10">
    <property type="entry name" value="Dbl homology (DH) domain"/>
    <property type="match status" value="1"/>
</dbReference>
<dbReference type="SMART" id="SM00233">
    <property type="entry name" value="PH"/>
    <property type="match status" value="1"/>
</dbReference>
<feature type="region of interest" description="Disordered" evidence="3">
    <location>
        <begin position="614"/>
        <end position="646"/>
    </location>
</feature>
<feature type="compositionally biased region" description="Polar residues" evidence="3">
    <location>
        <begin position="1175"/>
        <end position="1187"/>
    </location>
</feature>
<dbReference type="SMART" id="SM00325">
    <property type="entry name" value="RhoGEF"/>
    <property type="match status" value="1"/>
</dbReference>
<dbReference type="Pfam" id="PF00780">
    <property type="entry name" value="CNH"/>
    <property type="match status" value="1"/>
</dbReference>
<proteinExistence type="predicted"/>
<feature type="compositionally biased region" description="Low complexity" evidence="3">
    <location>
        <begin position="7"/>
        <end position="16"/>
    </location>
</feature>
<keyword evidence="8" id="KW-1185">Reference proteome</keyword>
<dbReference type="GO" id="GO:0005085">
    <property type="term" value="F:guanyl-nucleotide exchange factor activity"/>
    <property type="evidence" value="ECO:0007669"/>
    <property type="project" value="UniProtKB-KW"/>
</dbReference>
<evidence type="ECO:0000313" key="7">
    <source>
        <dbReference type="EMBL" id="KAK5090872.1"/>
    </source>
</evidence>
<dbReference type="PANTHER" id="PTHR46572:SF1">
    <property type="entry name" value="RHO1 GUANINE NUCLEOTIDE EXCHANGE FACTOR TUS1"/>
    <property type="match status" value="1"/>
</dbReference>
<dbReference type="PROSITE" id="PS50010">
    <property type="entry name" value="DH_2"/>
    <property type="match status" value="1"/>
</dbReference>
<keyword evidence="1" id="KW-0597">Phosphoprotein</keyword>
<evidence type="ECO:0000259" key="5">
    <source>
        <dbReference type="PROSITE" id="PS50010"/>
    </source>
</evidence>
<feature type="compositionally biased region" description="Polar residues" evidence="3">
    <location>
        <begin position="238"/>
        <end position="265"/>
    </location>
</feature>
<feature type="compositionally biased region" description="Polar residues" evidence="3">
    <location>
        <begin position="17"/>
        <end position="39"/>
    </location>
</feature>